<reference evidence="2 3" key="1">
    <citation type="submission" date="2024-03" db="EMBL/GenBank/DDBJ databases">
        <title>Complete genome sequence of the green alga Chloropicon roscoffensis RCC1871.</title>
        <authorList>
            <person name="Lemieux C."/>
            <person name="Pombert J.-F."/>
            <person name="Otis C."/>
            <person name="Turmel M."/>
        </authorList>
    </citation>
    <scope>NUCLEOTIDE SEQUENCE [LARGE SCALE GENOMIC DNA]</scope>
    <source>
        <strain evidence="2 3">RCC1871</strain>
    </source>
</reference>
<sequence>MRVESKVTPAVGAGRDEAWFEEGMNKVALLIKRLDDLNALQRGRKESDNEDWKAAEIARSDVLEETASSLAALVAQLSPRSFLPKERLKTFVEVARSSGLLPLRRDFERTSFPPEDEQAKVAEAPVVSTSAPAAVPANSPAPLGERANEFPRADVAQQVGNGFGGAKRKRNYGDPSSGATVAARTHRPPAFTGTTHLPLIQRIVQNFAPRGGAVGLETGVGAGDCLKSLSALALQPRSIVAGSLPVNKAATALLYRLRERGTRDVFTEQVRQMEAEAKLEEEKRMKELDTRLPEHDKLAVMLQAAFQRQKEREAALGNSYTLEMMRMAFVEMLGRLHPGEAGCSDCTLRLFMQGKYHIAKSKTISSRKWIKWRHAIYNLCLSMNAGVEPKQNAAPVS</sequence>
<evidence type="ECO:0000313" key="2">
    <source>
        <dbReference type="EMBL" id="WZN66821.1"/>
    </source>
</evidence>
<evidence type="ECO:0000256" key="1">
    <source>
        <dbReference type="SAM" id="MobiDB-lite"/>
    </source>
</evidence>
<feature type="region of interest" description="Disordered" evidence="1">
    <location>
        <begin position="114"/>
        <end position="139"/>
    </location>
</feature>
<protein>
    <submittedName>
        <fullName evidence="2">Uncharacterized protein</fullName>
    </submittedName>
</protein>
<organism evidence="2 3">
    <name type="scientific">Chloropicon roscoffensis</name>
    <dbReference type="NCBI Taxonomy" id="1461544"/>
    <lineage>
        <taxon>Eukaryota</taxon>
        <taxon>Viridiplantae</taxon>
        <taxon>Chlorophyta</taxon>
        <taxon>Chloropicophyceae</taxon>
        <taxon>Chloropicales</taxon>
        <taxon>Chloropicaceae</taxon>
        <taxon>Chloropicon</taxon>
    </lineage>
</organism>
<gene>
    <name evidence="2" type="ORF">HKI87_16g83920</name>
</gene>
<dbReference type="Proteomes" id="UP001472866">
    <property type="component" value="Chromosome 16"/>
</dbReference>
<evidence type="ECO:0000313" key="3">
    <source>
        <dbReference type="Proteomes" id="UP001472866"/>
    </source>
</evidence>
<proteinExistence type="predicted"/>
<dbReference type="EMBL" id="CP151516">
    <property type="protein sequence ID" value="WZN66821.1"/>
    <property type="molecule type" value="Genomic_DNA"/>
</dbReference>
<feature type="compositionally biased region" description="Low complexity" evidence="1">
    <location>
        <begin position="121"/>
        <end position="139"/>
    </location>
</feature>
<keyword evidence="3" id="KW-1185">Reference proteome</keyword>
<accession>A0AAX4PKZ3</accession>
<name>A0AAX4PKZ3_9CHLO</name>
<feature type="region of interest" description="Disordered" evidence="1">
    <location>
        <begin position="162"/>
        <end position="182"/>
    </location>
</feature>
<dbReference type="AlphaFoldDB" id="A0AAX4PKZ3"/>